<reference evidence="1" key="1">
    <citation type="submission" date="2015-02" db="EMBL/GenBank/DDBJ databases">
        <title>Genome Assembly of Bacillaceae bacterium MTCC 8252.</title>
        <authorList>
            <person name="Verma A."/>
            <person name="Khatri I."/>
            <person name="Mual P."/>
            <person name="Subramanian S."/>
            <person name="Krishnamurthi S."/>
        </authorList>
    </citation>
    <scope>NUCLEOTIDE SEQUENCE [LARGE SCALE GENOMIC DNA]</scope>
    <source>
        <strain evidence="1">MTCC 8252</strain>
    </source>
</reference>
<organism evidence="1 2">
    <name type="scientific">Bacillus thermotolerans</name>
    <name type="common">Quasibacillus thermotolerans</name>
    <dbReference type="NCBI Taxonomy" id="1221996"/>
    <lineage>
        <taxon>Bacteria</taxon>
        <taxon>Bacillati</taxon>
        <taxon>Bacillota</taxon>
        <taxon>Bacilli</taxon>
        <taxon>Bacillales</taxon>
        <taxon>Bacillaceae</taxon>
        <taxon>Bacillus</taxon>
    </lineage>
</organism>
<dbReference type="EMBL" id="JWIR02000051">
    <property type="protein sequence ID" value="KKB37690.1"/>
    <property type="molecule type" value="Genomic_DNA"/>
</dbReference>
<keyword evidence="2" id="KW-1185">Reference proteome</keyword>
<comment type="caution">
    <text evidence="1">The sequence shown here is derived from an EMBL/GenBank/DDBJ whole genome shotgun (WGS) entry which is preliminary data.</text>
</comment>
<sequence length="68" mass="7928">MQPLFFKKKQRLTFNHITNVHLSILSLYLVLLVQLKVQAFLLCHQYTALRCIKSTAFSKASRILSFCI</sequence>
<protein>
    <submittedName>
        <fullName evidence="1">Uncharacterized protein</fullName>
    </submittedName>
</protein>
<dbReference type="STRING" id="1221996.QY95_02800"/>
<proteinExistence type="predicted"/>
<evidence type="ECO:0000313" key="2">
    <source>
        <dbReference type="Proteomes" id="UP000031563"/>
    </source>
</evidence>
<evidence type="ECO:0000313" key="1">
    <source>
        <dbReference type="EMBL" id="KKB37690.1"/>
    </source>
</evidence>
<accession>A0A0F5HXC7</accession>
<gene>
    <name evidence="1" type="ORF">QY95_02800</name>
</gene>
<dbReference type="Proteomes" id="UP000031563">
    <property type="component" value="Unassembled WGS sequence"/>
</dbReference>
<dbReference type="AlphaFoldDB" id="A0A0F5HXC7"/>
<name>A0A0F5HXC7_BACTR</name>